<dbReference type="GO" id="GO:0003700">
    <property type="term" value="F:DNA-binding transcription factor activity"/>
    <property type="evidence" value="ECO:0007669"/>
    <property type="project" value="UniProtKB-UniRule"/>
</dbReference>
<keyword evidence="15" id="KW-0922">Interferon antiviral system evasion</keyword>
<keyword evidence="2 18" id="KW-0244">Early protein</keyword>
<feature type="zinc finger region" evidence="18">
    <location>
        <begin position="52"/>
        <end position="88"/>
    </location>
</feature>
<evidence type="ECO:0000256" key="9">
    <source>
        <dbReference type="ARBA" id="ARBA00022833"/>
    </source>
</evidence>
<evidence type="ECO:0000256" key="10">
    <source>
        <dbReference type="ARBA" id="ARBA00023015"/>
    </source>
</evidence>
<evidence type="ECO:0000256" key="14">
    <source>
        <dbReference type="ARBA" id="ARBA00023200"/>
    </source>
</evidence>
<evidence type="ECO:0000313" key="20">
    <source>
        <dbReference type="EMBL" id="AYA93649.1"/>
    </source>
</evidence>
<dbReference type="GO" id="GO:0003677">
    <property type="term" value="F:DNA binding"/>
    <property type="evidence" value="ECO:0007669"/>
    <property type="project" value="UniProtKB-UniRule"/>
</dbReference>
<dbReference type="GO" id="GO:0008270">
    <property type="term" value="F:zinc ion binding"/>
    <property type="evidence" value="ECO:0007669"/>
    <property type="project" value="UniProtKB-KW"/>
</dbReference>
<evidence type="ECO:0000256" key="13">
    <source>
        <dbReference type="ARBA" id="ARBA00023163"/>
    </source>
</evidence>
<comment type="subcellular location">
    <subcellularLocation>
        <location evidence="18">Host cytoplasm</location>
    </subcellularLocation>
    <subcellularLocation>
        <location evidence="18">Host nucleus</location>
    </subcellularLocation>
    <text evidence="18">Predominantly found in the host nucleus.</text>
</comment>
<keyword evidence="6 18" id="KW-0479">Metal-binding</keyword>
<reference evidence="20" key="1">
    <citation type="journal article" date="2018" name="Nat. Med.">
        <title>Expanded skin virome in DOCK8-deficient patients.</title>
        <authorList>
            <consortium name="NISC Comparative Sequencing Program"/>
            <person name="Tirosh O."/>
            <person name="Conlan S."/>
            <person name="Deming C."/>
            <person name="Lee-Lin S.Q."/>
            <person name="Huang X."/>
            <person name="Su H.C."/>
            <person name="Freeman A.F."/>
            <person name="Segre J.A."/>
            <person name="Kong H.H."/>
        </authorList>
    </citation>
    <scope>NUCLEOTIDE SEQUENCE</scope>
    <source>
        <strain evidence="20">HPV-mSK_051</strain>
    </source>
</reference>
<evidence type="ECO:0000256" key="8">
    <source>
        <dbReference type="ARBA" id="ARBA00022830"/>
    </source>
</evidence>
<evidence type="ECO:0000256" key="15">
    <source>
        <dbReference type="ARBA" id="ARBA00023258"/>
    </source>
</evidence>
<keyword evidence="11 18" id="KW-0238">DNA-binding</keyword>
<evidence type="ECO:0000256" key="5">
    <source>
        <dbReference type="ARBA" id="ARBA00022632"/>
    </source>
</evidence>
<dbReference type="SUPFAM" id="SSF161234">
    <property type="entry name" value="E7 C-terminal domain-like"/>
    <property type="match status" value="1"/>
</dbReference>
<evidence type="ECO:0000256" key="6">
    <source>
        <dbReference type="ARBA" id="ARBA00022723"/>
    </source>
</evidence>
<evidence type="ECO:0000256" key="2">
    <source>
        <dbReference type="ARBA" id="ARBA00022518"/>
    </source>
</evidence>
<comment type="subunit">
    <text evidence="18">Homodimer. Homooligomer. Interacts with host RB1; this interaction induces dissociation of RB1-E2F1 complex thereby disrupting RB1 activity. Interacts with host EP300; this interaction represses EP300 transcriptional activity. Interacts with protein E2; this interaction inhibits E7 oncogenic activity. Interacts with host TMEM173/STING; this interaction impairs the ability of TMEM173/STING to sense cytosolic DNA and promote the production of type I interferon (IFN-alpha and IFN-beta).</text>
</comment>
<comment type="caution">
    <text evidence="18">Lacks conserved residue(s) required for the propagation of feature annotation.</text>
</comment>
<sequence>MRGPELKPGDIELELESLVLPQNLLSNESLSPDSEGQPEEVEQVPYKVDTCCWACGAGVRLCVVASRLSILTFEQLLIGELSLLCPHCSKTYIRHGRQ</sequence>
<feature type="short sequence motif" description="Nuclear export signal" evidence="18">
    <location>
        <begin position="70"/>
        <end position="78"/>
    </location>
</feature>
<accession>A0A385PI76</accession>
<keyword evidence="3 18" id="KW-1048">Host nucleus</keyword>
<keyword evidence="10 18" id="KW-0805">Transcription regulation</keyword>
<keyword evidence="9 18" id="KW-0862">Zinc</keyword>
<dbReference type="EMBL" id="MH777196">
    <property type="protein sequence ID" value="AYA93649.1"/>
    <property type="molecule type" value="Genomic_DNA"/>
</dbReference>
<evidence type="ECO:0000256" key="17">
    <source>
        <dbReference type="ARBA" id="ARBA00023309"/>
    </source>
</evidence>
<gene>
    <name evidence="18" type="primary">E7</name>
</gene>
<dbReference type="Gene3D" id="3.30.160.330">
    <property type="match status" value="1"/>
</dbReference>
<evidence type="ECO:0000256" key="12">
    <source>
        <dbReference type="ARBA" id="ARBA00023159"/>
    </source>
</evidence>
<dbReference type="GO" id="GO:0042025">
    <property type="term" value="C:host cell nucleus"/>
    <property type="evidence" value="ECO:0007669"/>
    <property type="project" value="UniProtKB-SubCell"/>
</dbReference>
<keyword evidence="17 18" id="KW-1078">G1/S host cell cycle checkpoint dysregulation by virus</keyword>
<dbReference type="InterPro" id="IPR000148">
    <property type="entry name" value="Papilloma_E7"/>
</dbReference>
<comment type="similarity">
    <text evidence="18 19">Belongs to the papillomaviridae E7 protein family.</text>
</comment>
<keyword evidence="7 18" id="KW-0863">Zinc-finger</keyword>
<evidence type="ECO:0000256" key="3">
    <source>
        <dbReference type="ARBA" id="ARBA00022562"/>
    </source>
</evidence>
<keyword evidence="13 18" id="KW-0804">Transcription</keyword>
<comment type="PTM">
    <text evidence="18">Highly phosphorylated.</text>
</comment>
<dbReference type="HAMAP" id="MF_04004">
    <property type="entry name" value="PPV_E7"/>
    <property type="match status" value="1"/>
</dbReference>
<evidence type="ECO:0000256" key="16">
    <source>
        <dbReference type="ARBA" id="ARBA00023280"/>
    </source>
</evidence>
<proteinExistence type="inferred from homology"/>
<keyword evidence="12 18" id="KW-0010">Activator</keyword>
<keyword evidence="8 18" id="KW-1114">Inhibition of host interferon signaling pathway by virus</keyword>
<protein>
    <recommendedName>
        <fullName evidence="18 19">Protein E7</fullName>
    </recommendedName>
</protein>
<keyword evidence="14 18" id="KW-1035">Host cytoplasm</keyword>
<evidence type="ECO:0000256" key="18">
    <source>
        <dbReference type="HAMAP-Rule" id="MF_04004"/>
    </source>
</evidence>
<evidence type="ECO:0000256" key="11">
    <source>
        <dbReference type="ARBA" id="ARBA00023125"/>
    </source>
</evidence>
<name>A0A385PI76_9PAPI</name>
<dbReference type="GO" id="GO:0039502">
    <property type="term" value="P:symbiont-mediated suppression of host type I interferon-mediated signaling pathway"/>
    <property type="evidence" value="ECO:0007669"/>
    <property type="project" value="UniProtKB-UniRule"/>
</dbReference>
<evidence type="ECO:0000256" key="4">
    <source>
        <dbReference type="ARBA" id="ARBA00022581"/>
    </source>
</evidence>
<evidence type="ECO:0000256" key="19">
    <source>
        <dbReference type="PIRNR" id="PIRNR003407"/>
    </source>
</evidence>
<dbReference type="GO" id="GO:0052170">
    <property type="term" value="P:symbiont-mediated suppression of host innate immune response"/>
    <property type="evidence" value="ECO:0007669"/>
    <property type="project" value="UniProtKB-KW"/>
</dbReference>
<keyword evidence="4 18" id="KW-0945">Host-virus interaction</keyword>
<dbReference type="GO" id="GO:0019904">
    <property type="term" value="F:protein domain specific binding"/>
    <property type="evidence" value="ECO:0007669"/>
    <property type="project" value="UniProtKB-UniRule"/>
</dbReference>
<keyword evidence="16 18" id="KW-0899">Viral immunoevasion</keyword>
<keyword evidence="5 18" id="KW-1090">Inhibition of host innate immune response by virus</keyword>
<dbReference type="GO" id="GO:0006351">
    <property type="term" value="P:DNA-templated transcription"/>
    <property type="evidence" value="ECO:0007669"/>
    <property type="project" value="UniProtKB-UniRule"/>
</dbReference>
<comment type="domain">
    <text evidence="18">The E7 terminal domain is an intrinsically disordered domain, whose flexibility and conformational transitions confer target adaptability to the oncoprotein. It allows adaptation to a variety of protein targets and exposes the PEST degradation sequence that regulates its turnover in the cell.</text>
</comment>
<comment type="function">
    <text evidence="18">Plays a role in viral genome replication by driving entry of quiescent cells into the cell cycle. Stimulation of progression from G1 to S phase allows the virus to efficiently use the cellular DNA replicating machinery to achieve viral genome replication. E7 protein has both transforming and trans-activating activities. Induces the disassembly of the E2F1 transcription factor from RB1, with subsequent transcriptional activation of E2F1-regulated S-phase genes. Interferes with host histone deacetylation mediated by HDAC1 and HDAC2, leading to transcription activation. Plays also a role in the inhibition of both antiviral and antiproliferative functions of host interferon alpha. Interaction with host TMEM173/STING impairs the ability of TMEM173/STING to sense cytosolic DNA and promote the production of type I interferon (IFN-alpha and IFN-beta).</text>
</comment>
<organism evidence="20">
    <name type="scientific">Human papillomavirus</name>
    <dbReference type="NCBI Taxonomy" id="10566"/>
    <lineage>
        <taxon>Viruses</taxon>
        <taxon>Monodnaviria</taxon>
        <taxon>Shotokuvirae</taxon>
        <taxon>Cossaviricota</taxon>
        <taxon>Papovaviricetes</taxon>
        <taxon>Zurhausenvirales</taxon>
        <taxon>Papillomaviridae</taxon>
    </lineage>
</organism>
<evidence type="ECO:0000256" key="1">
    <source>
        <dbReference type="ARBA" id="ARBA00022504"/>
    </source>
</evidence>
<keyword evidence="1 18" id="KW-1121">Modulation of host cell cycle by virus</keyword>
<evidence type="ECO:0000256" key="7">
    <source>
        <dbReference type="ARBA" id="ARBA00022771"/>
    </source>
</evidence>
<dbReference type="GO" id="GO:0030430">
    <property type="term" value="C:host cell cytoplasm"/>
    <property type="evidence" value="ECO:0007669"/>
    <property type="project" value="UniProtKB-SubCell"/>
</dbReference>
<comment type="function">
    <text evidence="19">E7 protein has both transforming and trans-activating activities.</text>
</comment>
<dbReference type="PIRSF" id="PIRSF003407">
    <property type="entry name" value="Papvi_E7"/>
    <property type="match status" value="1"/>
</dbReference>
<dbReference type="GO" id="GO:0039645">
    <property type="term" value="P:symbiont-mediated perturbation of host cell cycle G1/S transition checkpoint"/>
    <property type="evidence" value="ECO:0007669"/>
    <property type="project" value="UniProtKB-UniRule"/>
</dbReference>
<dbReference type="Pfam" id="PF00527">
    <property type="entry name" value="E7"/>
    <property type="match status" value="1"/>
</dbReference>